<reference evidence="2 3" key="1">
    <citation type="submission" date="2018-07" db="EMBL/GenBank/DDBJ databases">
        <title>Genomic Encyclopedia of Type Strains, Phase III (KMG-III): the genomes of soil and plant-associated and newly described type strains.</title>
        <authorList>
            <person name="Whitman W."/>
        </authorList>
    </citation>
    <scope>NUCLEOTIDE SEQUENCE [LARGE SCALE GENOMIC DNA]</scope>
    <source>
        <strain evidence="2 3">31-25a</strain>
    </source>
</reference>
<dbReference type="OrthoDB" id="9979857at2"/>
<dbReference type="AlphaFoldDB" id="A0A368Z7E8"/>
<proteinExistence type="predicted"/>
<keyword evidence="1" id="KW-1133">Transmembrane helix</keyword>
<accession>A0A368Z7E8</accession>
<sequence>MSLATLAIWPTLGRSLAIVFCTVLWPLAVATAQDVEAESDWEAIWKKTTAFQQSIQEAETRGDHRAAVSYARECHELWVSIGRFSSPYCTYYYVNALAFEGAVCGDQDRAFRIVAKIVSMNFDDTFSIELTRFYLDGIGTFRNTVEATVTLWRFRNGKISEAFSCKNGCDDLWHDVKALETRLEKELSREEKAKARTLERERFPRLYYEVLFWNILFLSTKYSFIVLIYLLAFKILRSIFSAIRSFF</sequence>
<gene>
    <name evidence="2" type="ORF">C7476_101476</name>
</gene>
<feature type="transmembrane region" description="Helical" evidence="1">
    <location>
        <begin position="210"/>
        <end position="232"/>
    </location>
</feature>
<evidence type="ECO:0000313" key="2">
    <source>
        <dbReference type="EMBL" id="RCW87708.1"/>
    </source>
</evidence>
<evidence type="ECO:0000313" key="3">
    <source>
        <dbReference type="Proteomes" id="UP000253324"/>
    </source>
</evidence>
<name>A0A368Z7E8_9HYPH</name>
<dbReference type="EMBL" id="QPJM01000001">
    <property type="protein sequence ID" value="RCW87708.1"/>
    <property type="molecule type" value="Genomic_DNA"/>
</dbReference>
<dbReference type="RefSeq" id="WP_114428282.1">
    <property type="nucleotide sequence ID" value="NZ_QPJM01000001.1"/>
</dbReference>
<keyword evidence="1" id="KW-0812">Transmembrane</keyword>
<keyword evidence="1" id="KW-0472">Membrane</keyword>
<organism evidence="2 3">
    <name type="scientific">Phyllobacterium bourgognense</name>
    <dbReference type="NCBI Taxonomy" id="314236"/>
    <lineage>
        <taxon>Bacteria</taxon>
        <taxon>Pseudomonadati</taxon>
        <taxon>Pseudomonadota</taxon>
        <taxon>Alphaproteobacteria</taxon>
        <taxon>Hyphomicrobiales</taxon>
        <taxon>Phyllobacteriaceae</taxon>
        <taxon>Phyllobacterium</taxon>
    </lineage>
</organism>
<keyword evidence="3" id="KW-1185">Reference proteome</keyword>
<comment type="caution">
    <text evidence="2">The sequence shown here is derived from an EMBL/GenBank/DDBJ whole genome shotgun (WGS) entry which is preliminary data.</text>
</comment>
<evidence type="ECO:0000256" key="1">
    <source>
        <dbReference type="SAM" id="Phobius"/>
    </source>
</evidence>
<protein>
    <submittedName>
        <fullName evidence="2">Uncharacterized protein</fullName>
    </submittedName>
</protein>
<dbReference type="Proteomes" id="UP000253324">
    <property type="component" value="Unassembled WGS sequence"/>
</dbReference>